<evidence type="ECO:0000313" key="2">
    <source>
        <dbReference type="Proteomes" id="UP001457282"/>
    </source>
</evidence>
<sequence>MSQSSSDHHHLCSLQSTEQFHHHSSYSALKLSHEFPKTRASASILPRPVAYQQSINVADKKPSHIREPRGPGLLPAPVVIDHNHSATMVLHLRSLCNSKLSMCSTHR</sequence>
<reference evidence="1 2" key="1">
    <citation type="journal article" date="2023" name="G3 (Bethesda)">
        <title>A chromosome-length genome assembly and annotation of blackberry (Rubus argutus, cv. 'Hillquist').</title>
        <authorList>
            <person name="Bruna T."/>
            <person name="Aryal R."/>
            <person name="Dudchenko O."/>
            <person name="Sargent D.J."/>
            <person name="Mead D."/>
            <person name="Buti M."/>
            <person name="Cavallini A."/>
            <person name="Hytonen T."/>
            <person name="Andres J."/>
            <person name="Pham M."/>
            <person name="Weisz D."/>
            <person name="Mascagni F."/>
            <person name="Usai G."/>
            <person name="Natali L."/>
            <person name="Bassil N."/>
            <person name="Fernandez G.E."/>
            <person name="Lomsadze A."/>
            <person name="Armour M."/>
            <person name="Olukolu B."/>
            <person name="Poorten T."/>
            <person name="Britton C."/>
            <person name="Davik J."/>
            <person name="Ashrafi H."/>
            <person name="Aiden E.L."/>
            <person name="Borodovsky M."/>
            <person name="Worthington M."/>
        </authorList>
    </citation>
    <scope>NUCLEOTIDE SEQUENCE [LARGE SCALE GENOMIC DNA]</scope>
    <source>
        <strain evidence="1">PI 553951</strain>
    </source>
</reference>
<dbReference type="AlphaFoldDB" id="A0AAW1XSW3"/>
<evidence type="ECO:0000313" key="1">
    <source>
        <dbReference type="EMBL" id="KAK9939015.1"/>
    </source>
</evidence>
<proteinExistence type="predicted"/>
<accession>A0AAW1XSW3</accession>
<comment type="caution">
    <text evidence="1">The sequence shown here is derived from an EMBL/GenBank/DDBJ whole genome shotgun (WGS) entry which is preliminary data.</text>
</comment>
<dbReference type="EMBL" id="JBEDUW010000003">
    <property type="protein sequence ID" value="KAK9939015.1"/>
    <property type="molecule type" value="Genomic_DNA"/>
</dbReference>
<gene>
    <name evidence="1" type="ORF">M0R45_015724</name>
</gene>
<keyword evidence="2" id="KW-1185">Reference proteome</keyword>
<name>A0AAW1XSW3_RUBAR</name>
<organism evidence="1 2">
    <name type="scientific">Rubus argutus</name>
    <name type="common">Southern blackberry</name>
    <dbReference type="NCBI Taxonomy" id="59490"/>
    <lineage>
        <taxon>Eukaryota</taxon>
        <taxon>Viridiplantae</taxon>
        <taxon>Streptophyta</taxon>
        <taxon>Embryophyta</taxon>
        <taxon>Tracheophyta</taxon>
        <taxon>Spermatophyta</taxon>
        <taxon>Magnoliopsida</taxon>
        <taxon>eudicotyledons</taxon>
        <taxon>Gunneridae</taxon>
        <taxon>Pentapetalae</taxon>
        <taxon>rosids</taxon>
        <taxon>fabids</taxon>
        <taxon>Rosales</taxon>
        <taxon>Rosaceae</taxon>
        <taxon>Rosoideae</taxon>
        <taxon>Rosoideae incertae sedis</taxon>
        <taxon>Rubus</taxon>
    </lineage>
</organism>
<dbReference type="Proteomes" id="UP001457282">
    <property type="component" value="Unassembled WGS sequence"/>
</dbReference>
<protein>
    <submittedName>
        <fullName evidence="1">Uncharacterized protein</fullName>
    </submittedName>
</protein>